<dbReference type="Proteomes" id="UP000019474">
    <property type="component" value="Unassembled WGS sequence"/>
</dbReference>
<evidence type="ECO:0000313" key="2">
    <source>
        <dbReference type="Proteomes" id="UP000019474"/>
    </source>
</evidence>
<reference evidence="1 2" key="1">
    <citation type="submission" date="2012-08" db="EMBL/GenBank/DDBJ databases">
        <title>Genome sequencing of Lactobacillus florum 8D.</title>
        <authorList>
            <person name="Kim E.B."/>
            <person name="Marco M.L."/>
        </authorList>
    </citation>
    <scope>NUCLEOTIDE SEQUENCE [LARGE SCALE GENOMIC DNA]</scope>
    <source>
        <strain evidence="1 2">8D</strain>
    </source>
</reference>
<protein>
    <submittedName>
        <fullName evidence="1">Uncharacterized protein</fullName>
    </submittedName>
</protein>
<dbReference type="RefSeq" id="WP_035421925.1">
    <property type="nucleotide sequence ID" value="NZ_ALXG01000029.1"/>
</dbReference>
<comment type="caution">
    <text evidence="1">The sequence shown here is derived from an EMBL/GenBank/DDBJ whole genome shotgun (WGS) entry which is preliminary data.</text>
</comment>
<dbReference type="AlphaFoldDB" id="W9EE72"/>
<accession>W9EE72</accession>
<keyword evidence="2" id="KW-1185">Reference proteome</keyword>
<dbReference type="PATRIC" id="fig|1221538.3.peg.676"/>
<gene>
    <name evidence="1" type="ORF">B808_670</name>
</gene>
<organism evidence="1 2">
    <name type="scientific">Fructilactobacillus florum 8D</name>
    <dbReference type="NCBI Taxonomy" id="1221538"/>
    <lineage>
        <taxon>Bacteria</taxon>
        <taxon>Bacillati</taxon>
        <taxon>Bacillota</taxon>
        <taxon>Bacilli</taxon>
        <taxon>Lactobacillales</taxon>
        <taxon>Lactobacillaceae</taxon>
        <taxon>Fructilactobacillus</taxon>
    </lineage>
</organism>
<evidence type="ECO:0000313" key="1">
    <source>
        <dbReference type="EMBL" id="ETO40398.1"/>
    </source>
</evidence>
<dbReference type="EMBL" id="ALXG01000029">
    <property type="protein sequence ID" value="ETO40398.1"/>
    <property type="molecule type" value="Genomic_DNA"/>
</dbReference>
<name>W9EE72_9LACO</name>
<sequence>MIAIIKYQPGLSNPSWHLDGDLQPVVMVPLFYNQNPLNNQLAYGYCKMALINQEIANEYRNC</sequence>
<proteinExistence type="predicted"/>